<keyword evidence="7" id="KW-0406">Ion transport</keyword>
<dbReference type="CDD" id="cd00342">
    <property type="entry name" value="gram_neg_porins"/>
    <property type="match status" value="1"/>
</dbReference>
<dbReference type="InterPro" id="IPR023614">
    <property type="entry name" value="Porin_dom_sf"/>
</dbReference>
<evidence type="ECO:0000256" key="2">
    <source>
        <dbReference type="ARBA" id="ARBA00011233"/>
    </source>
</evidence>
<accession>A0A6S7B5X7</accession>
<keyword evidence="14" id="KW-1185">Reference proteome</keyword>
<dbReference type="RefSeq" id="WP_175103579.1">
    <property type="nucleotide sequence ID" value="NZ_CADIKM010000003.1"/>
</dbReference>
<dbReference type="GO" id="GO:0006811">
    <property type="term" value="P:monoatomic ion transport"/>
    <property type="evidence" value="ECO:0007669"/>
    <property type="project" value="UniProtKB-KW"/>
</dbReference>
<name>A0A6S7B5X7_9BURK</name>
<evidence type="ECO:0000313" key="14">
    <source>
        <dbReference type="Proteomes" id="UP000494115"/>
    </source>
</evidence>
<dbReference type="Gene3D" id="2.40.160.10">
    <property type="entry name" value="Porin"/>
    <property type="match status" value="1"/>
</dbReference>
<dbReference type="InterPro" id="IPR033900">
    <property type="entry name" value="Gram_neg_porin_domain"/>
</dbReference>
<evidence type="ECO:0000259" key="12">
    <source>
        <dbReference type="Pfam" id="PF13609"/>
    </source>
</evidence>
<comment type="subunit">
    <text evidence="2">Homotrimer.</text>
</comment>
<evidence type="ECO:0000256" key="3">
    <source>
        <dbReference type="ARBA" id="ARBA00022448"/>
    </source>
</evidence>
<evidence type="ECO:0000256" key="5">
    <source>
        <dbReference type="ARBA" id="ARBA00022692"/>
    </source>
</evidence>
<organism evidence="13 14">
    <name type="scientific">Pararobbsia alpina</name>
    <dbReference type="NCBI Taxonomy" id="621374"/>
    <lineage>
        <taxon>Bacteria</taxon>
        <taxon>Pseudomonadati</taxon>
        <taxon>Pseudomonadota</taxon>
        <taxon>Betaproteobacteria</taxon>
        <taxon>Burkholderiales</taxon>
        <taxon>Burkholderiaceae</taxon>
        <taxon>Pararobbsia</taxon>
    </lineage>
</organism>
<keyword evidence="9" id="KW-0472">Membrane</keyword>
<feature type="domain" description="Porin" evidence="12">
    <location>
        <begin position="7"/>
        <end position="357"/>
    </location>
</feature>
<evidence type="ECO:0000256" key="6">
    <source>
        <dbReference type="ARBA" id="ARBA00022729"/>
    </source>
</evidence>
<dbReference type="GO" id="GO:0015288">
    <property type="term" value="F:porin activity"/>
    <property type="evidence" value="ECO:0007669"/>
    <property type="project" value="UniProtKB-KW"/>
</dbReference>
<dbReference type="PANTHER" id="PTHR34501">
    <property type="entry name" value="PROTEIN YDDL-RELATED"/>
    <property type="match status" value="1"/>
</dbReference>
<sequence length="400" mass="41383">MKKSLITLAVLGTAATAAQAQSSVTLYGLIDAGVTYVNSTKTATGGHSLVAMQDGATAGLSGSRWGVRGQEDLGGGSSAIFVLESGFSYNTGASGQGGALFGRQAFVGLSNTTYGVVTLGRQYDTGVDLLQPLAAYGTWGNLTSHAGDIDNIGNLNRINNAVKYTSATYSGFKVTGMYSLGGVAGDVTRNSLYSLGASYAMGPVKLAADYLYAKDPNSGFFAMNPGQVSTVNNFGSTHTAYSGFSTAGGEQIIAAGGNYVFGPATLGLIYSNVRFNNLGGNPNGTTNTFQNGADASFNDVEANVKYQFTPALIGGFSYNYTKGNSITTVSGIETGATYNQFNLGVDYLLSKRTDVYLLGIYQHASGVDSTGQRAVAAITGETQSTTPNQLALTTGLRTRF</sequence>
<evidence type="ECO:0000256" key="11">
    <source>
        <dbReference type="SAM" id="SignalP"/>
    </source>
</evidence>
<dbReference type="EMBL" id="CADIKM010000003">
    <property type="protein sequence ID" value="CAB3780516.1"/>
    <property type="molecule type" value="Genomic_DNA"/>
</dbReference>
<feature type="chain" id="PRO_5028957502" evidence="11">
    <location>
        <begin position="21"/>
        <end position="400"/>
    </location>
</feature>
<evidence type="ECO:0000256" key="10">
    <source>
        <dbReference type="ARBA" id="ARBA00023237"/>
    </source>
</evidence>
<keyword evidence="3" id="KW-0813">Transport</keyword>
<dbReference type="GO" id="GO:0009279">
    <property type="term" value="C:cell outer membrane"/>
    <property type="evidence" value="ECO:0007669"/>
    <property type="project" value="UniProtKB-SubCell"/>
</dbReference>
<evidence type="ECO:0000256" key="1">
    <source>
        <dbReference type="ARBA" id="ARBA00004571"/>
    </source>
</evidence>
<dbReference type="InterPro" id="IPR002299">
    <property type="entry name" value="Porin_Neis"/>
</dbReference>
<reference evidence="13 14" key="1">
    <citation type="submission" date="2020-04" db="EMBL/GenBank/DDBJ databases">
        <authorList>
            <person name="De Canck E."/>
        </authorList>
    </citation>
    <scope>NUCLEOTIDE SEQUENCE [LARGE SCALE GENOMIC DNA]</scope>
    <source>
        <strain evidence="13 14">LMG 28138</strain>
    </source>
</reference>
<comment type="subcellular location">
    <subcellularLocation>
        <location evidence="1">Cell outer membrane</location>
        <topology evidence="1">Multi-pass membrane protein</topology>
    </subcellularLocation>
</comment>
<keyword evidence="5" id="KW-0812">Transmembrane</keyword>
<evidence type="ECO:0000256" key="8">
    <source>
        <dbReference type="ARBA" id="ARBA00023114"/>
    </source>
</evidence>
<feature type="signal peptide" evidence="11">
    <location>
        <begin position="1"/>
        <end position="20"/>
    </location>
</feature>
<protein>
    <submittedName>
        <fullName evidence="13">Outer membrane porin protein</fullName>
    </submittedName>
</protein>
<dbReference type="SUPFAM" id="SSF56935">
    <property type="entry name" value="Porins"/>
    <property type="match status" value="1"/>
</dbReference>
<dbReference type="Proteomes" id="UP000494115">
    <property type="component" value="Unassembled WGS sequence"/>
</dbReference>
<dbReference type="AlphaFoldDB" id="A0A6S7B5X7"/>
<dbReference type="Pfam" id="PF13609">
    <property type="entry name" value="Porin_4"/>
    <property type="match status" value="1"/>
</dbReference>
<keyword evidence="8" id="KW-0626">Porin</keyword>
<keyword evidence="4" id="KW-1134">Transmembrane beta strand</keyword>
<dbReference type="InterPro" id="IPR050298">
    <property type="entry name" value="Gram-neg_bact_OMP"/>
</dbReference>
<keyword evidence="6 11" id="KW-0732">Signal</keyword>
<dbReference type="PRINTS" id="PR00184">
    <property type="entry name" value="NEISSPPORIN"/>
</dbReference>
<evidence type="ECO:0000313" key="13">
    <source>
        <dbReference type="EMBL" id="CAB3780516.1"/>
    </source>
</evidence>
<keyword evidence="10" id="KW-0998">Cell outer membrane</keyword>
<dbReference type="PANTHER" id="PTHR34501:SF9">
    <property type="entry name" value="MAJOR OUTER MEMBRANE PROTEIN P.IA"/>
    <property type="match status" value="1"/>
</dbReference>
<evidence type="ECO:0000256" key="7">
    <source>
        <dbReference type="ARBA" id="ARBA00023065"/>
    </source>
</evidence>
<proteinExistence type="predicted"/>
<evidence type="ECO:0000256" key="9">
    <source>
        <dbReference type="ARBA" id="ARBA00023136"/>
    </source>
</evidence>
<evidence type="ECO:0000256" key="4">
    <source>
        <dbReference type="ARBA" id="ARBA00022452"/>
    </source>
</evidence>
<dbReference type="GO" id="GO:0046930">
    <property type="term" value="C:pore complex"/>
    <property type="evidence" value="ECO:0007669"/>
    <property type="project" value="UniProtKB-KW"/>
</dbReference>
<gene>
    <name evidence="13" type="ORF">LMG28138_01059</name>
</gene>